<dbReference type="RefSeq" id="WP_305733303.1">
    <property type="nucleotide sequence ID" value="NZ_OW150024.1"/>
</dbReference>
<accession>A0ABM9DBF6</accession>
<dbReference type="Proteomes" id="UP001295463">
    <property type="component" value="Chromosome"/>
</dbReference>
<name>A0ABM9DBF6_9BACT</name>
<keyword evidence="2" id="KW-1185">Reference proteome</keyword>
<sequence length="88" mass="10062">MDVFEQLRRVTEQAQAENDLPDVLAARLFRIVERPELFDRYRGEIADLAGQVEQYDTYAQTGYMGMGVNNVILDGAIRRMEEKASLPP</sequence>
<organism evidence="1 2">
    <name type="scientific">Trichlorobacter ammonificans</name>
    <dbReference type="NCBI Taxonomy" id="2916410"/>
    <lineage>
        <taxon>Bacteria</taxon>
        <taxon>Pseudomonadati</taxon>
        <taxon>Thermodesulfobacteriota</taxon>
        <taxon>Desulfuromonadia</taxon>
        <taxon>Geobacterales</taxon>
        <taxon>Geobacteraceae</taxon>
        <taxon>Trichlorobacter</taxon>
    </lineage>
</organism>
<gene>
    <name evidence="1" type="ORF">GEAMG1_2724</name>
</gene>
<evidence type="ECO:0000313" key="1">
    <source>
        <dbReference type="EMBL" id="CAH2032560.1"/>
    </source>
</evidence>
<reference evidence="1 2" key="1">
    <citation type="submission" date="2022-03" db="EMBL/GenBank/DDBJ databases">
        <authorList>
            <person name="Koch H."/>
        </authorList>
    </citation>
    <scope>NUCLEOTIDE SEQUENCE [LARGE SCALE GENOMIC DNA]</scope>
    <source>
        <strain evidence="1 2">G1</strain>
    </source>
</reference>
<protein>
    <submittedName>
        <fullName evidence="1">Uncharacterized protein</fullName>
    </submittedName>
</protein>
<dbReference type="NCBIfam" id="NF045727">
    <property type="entry name" value="GSU3529_fam"/>
    <property type="match status" value="1"/>
</dbReference>
<dbReference type="EMBL" id="OW150024">
    <property type="protein sequence ID" value="CAH2032560.1"/>
    <property type="molecule type" value="Genomic_DNA"/>
</dbReference>
<proteinExistence type="predicted"/>
<evidence type="ECO:0000313" key="2">
    <source>
        <dbReference type="Proteomes" id="UP001295463"/>
    </source>
</evidence>